<evidence type="ECO:0000256" key="1">
    <source>
        <dbReference type="ARBA" id="ARBA00022801"/>
    </source>
</evidence>
<keyword evidence="1" id="KW-0378">Hydrolase</keyword>
<name>A0A814XRP6_9BILA</name>
<dbReference type="EMBL" id="CAJNOI010000271">
    <property type="protein sequence ID" value="CAF1219565.1"/>
    <property type="molecule type" value="Genomic_DNA"/>
</dbReference>
<organism evidence="3 6">
    <name type="scientific">Adineta steineri</name>
    <dbReference type="NCBI Taxonomy" id="433720"/>
    <lineage>
        <taxon>Eukaryota</taxon>
        <taxon>Metazoa</taxon>
        <taxon>Spiralia</taxon>
        <taxon>Gnathifera</taxon>
        <taxon>Rotifera</taxon>
        <taxon>Eurotatoria</taxon>
        <taxon>Bdelloidea</taxon>
        <taxon>Adinetida</taxon>
        <taxon>Adinetidae</taxon>
        <taxon>Adineta</taxon>
    </lineage>
</organism>
<protein>
    <submittedName>
        <fullName evidence="3">Uncharacterized protein</fullName>
    </submittedName>
</protein>
<dbReference type="EMBL" id="CAJNOM010001444">
    <property type="protein sequence ID" value="CAF1608122.1"/>
    <property type="molecule type" value="Genomic_DNA"/>
</dbReference>
<dbReference type="AlphaFoldDB" id="A0A814XRP6"/>
<reference evidence="3" key="1">
    <citation type="submission" date="2021-02" db="EMBL/GenBank/DDBJ databases">
        <authorList>
            <person name="Nowell W R."/>
        </authorList>
    </citation>
    <scope>NUCLEOTIDE SEQUENCE</scope>
</reference>
<dbReference type="Pfam" id="PF00657">
    <property type="entry name" value="Lipase_GDSL"/>
    <property type="match status" value="1"/>
</dbReference>
<accession>A0A814XRP6</accession>
<keyword evidence="5" id="KW-1185">Reference proteome</keyword>
<dbReference type="OrthoDB" id="1600564at2759"/>
<evidence type="ECO:0000313" key="5">
    <source>
        <dbReference type="Proteomes" id="UP000663832"/>
    </source>
</evidence>
<dbReference type="InterPro" id="IPR036514">
    <property type="entry name" value="SGNH_hydro_sf"/>
</dbReference>
<feature type="signal peptide" evidence="2">
    <location>
        <begin position="1"/>
        <end position="20"/>
    </location>
</feature>
<gene>
    <name evidence="3" type="ORF">BJG266_LOCUS27903</name>
    <name evidence="4" type="ORF">QVE165_LOCUS53644</name>
</gene>
<dbReference type="SUPFAM" id="SSF52266">
    <property type="entry name" value="SGNH hydrolase"/>
    <property type="match status" value="1"/>
</dbReference>
<evidence type="ECO:0000313" key="6">
    <source>
        <dbReference type="Proteomes" id="UP000663877"/>
    </source>
</evidence>
<dbReference type="PANTHER" id="PTHR45648">
    <property type="entry name" value="GDSL LIPASE/ACYLHYDROLASE FAMILY PROTEIN (AFU_ORTHOLOGUE AFUA_4G14700)"/>
    <property type="match status" value="1"/>
</dbReference>
<feature type="chain" id="PRO_5036226533" evidence="2">
    <location>
        <begin position="21"/>
        <end position="312"/>
    </location>
</feature>
<dbReference type="Proteomes" id="UP000663877">
    <property type="component" value="Unassembled WGS sequence"/>
</dbReference>
<dbReference type="InterPro" id="IPR051058">
    <property type="entry name" value="GDSL_Est/Lipase"/>
</dbReference>
<evidence type="ECO:0000256" key="2">
    <source>
        <dbReference type="SAM" id="SignalP"/>
    </source>
</evidence>
<dbReference type="CDD" id="cd01846">
    <property type="entry name" value="fatty_acyltransferase_like"/>
    <property type="match status" value="1"/>
</dbReference>
<dbReference type="Gene3D" id="3.40.50.1110">
    <property type="entry name" value="SGNH hydrolase"/>
    <property type="match status" value="1"/>
</dbReference>
<evidence type="ECO:0000313" key="4">
    <source>
        <dbReference type="EMBL" id="CAF1608122.1"/>
    </source>
</evidence>
<dbReference type="Proteomes" id="UP000663832">
    <property type="component" value="Unassembled WGS sequence"/>
</dbReference>
<dbReference type="PANTHER" id="PTHR45648:SF22">
    <property type="entry name" value="GDSL LIPASE_ACYLHYDROLASE FAMILY PROTEIN (AFU_ORTHOLOGUE AFUA_4G14700)"/>
    <property type="match status" value="1"/>
</dbReference>
<proteinExistence type="predicted"/>
<comment type="caution">
    <text evidence="3">The sequence shown here is derived from an EMBL/GenBank/DDBJ whole genome shotgun (WGS) entry which is preliminary data.</text>
</comment>
<evidence type="ECO:0000313" key="3">
    <source>
        <dbReference type="EMBL" id="CAF1219565.1"/>
    </source>
</evidence>
<sequence>MFYILFYLIIILCNNLLLNTQKLPFDTLVNFGDGNTDTGNVYNLTNHQWPLVPPYYQGHFTNGPVWIEQLGIPNISNYAYNGATIDNDNLIAGYTQPNKTLVPGVRQQIVTYLANNDITKVDLTRTLYVIWAGMNDYLDNSSITSDLVVASLMNAISDLTLVGAEHILVLNLPPLQAYPFSRETNKNLSLNTVVTNHNSYLLSNISQVNIMYNTTSIKVFDLYSLMISILTNNSIPAIDKTNPCWNISNDIVISQCLIPNQYIFIDTYHLTTTIHQRIAVNIEQFLRSSSSNFFISKLILFINLFFYLRKKN</sequence>
<keyword evidence="2" id="KW-0732">Signal</keyword>
<dbReference type="InterPro" id="IPR001087">
    <property type="entry name" value="GDSL"/>
</dbReference>
<dbReference type="GO" id="GO:0016788">
    <property type="term" value="F:hydrolase activity, acting on ester bonds"/>
    <property type="evidence" value="ECO:0007669"/>
    <property type="project" value="InterPro"/>
</dbReference>